<dbReference type="PROSITE" id="PS51186">
    <property type="entry name" value="GNAT"/>
    <property type="match status" value="1"/>
</dbReference>
<dbReference type="PANTHER" id="PTHR13947:SF37">
    <property type="entry name" value="LD18367P"/>
    <property type="match status" value="1"/>
</dbReference>
<reference evidence="3 6" key="3">
    <citation type="submission" date="2023-07" db="EMBL/GenBank/DDBJ databases">
        <title>Genome content predicts the carbon catabolic preferences of heterotrophic bacteria.</title>
        <authorList>
            <person name="Gralka M."/>
        </authorList>
    </citation>
    <scope>NUCLEOTIDE SEQUENCE [LARGE SCALE GENOMIC DNA]</scope>
    <source>
        <strain evidence="3 6">4G03</strain>
    </source>
</reference>
<accession>A0A2G1BU41</accession>
<dbReference type="Gene3D" id="3.40.630.30">
    <property type="match status" value="1"/>
</dbReference>
<keyword evidence="6" id="KW-1185">Reference proteome</keyword>
<dbReference type="EMBL" id="JAUYVU010000008">
    <property type="protein sequence ID" value="MDP2542071.1"/>
    <property type="molecule type" value="Genomic_DNA"/>
</dbReference>
<protein>
    <submittedName>
        <fullName evidence="4">GNAT family N-acetyltransferase</fullName>
    </submittedName>
</protein>
<dbReference type="Proteomes" id="UP001242342">
    <property type="component" value="Unassembled WGS sequence"/>
</dbReference>
<sequence length="153" mass="17837">MSDKISLERLNSTHESFIRLVKELDEYLSGINGDQDTFFKEFNTIDKLQYVVVCYINKVAAGCGAFKQIDDRTVEVKRMYVKLIYREKNIATLILKELEEWAREEQFSSVVLETSKTMQPAVHLYKKNEYDVIPNYGPYKAVESSICFKKTLN</sequence>
<reference evidence="4 5" key="1">
    <citation type="journal article" date="2016" name="Nat. Commun.">
        <title>Microbial interactions lead to rapid micro-scale successions on model marine particles.</title>
        <authorList>
            <person name="Datta M.S."/>
            <person name="Sliwerska E."/>
            <person name="Gore J."/>
            <person name="Polz M.F."/>
            <person name="Cordero O.X."/>
        </authorList>
    </citation>
    <scope>NUCLEOTIDE SEQUENCE [LARGE SCALE GENOMIC DNA]</scope>
    <source>
        <strain evidence="4 5">4G03</strain>
    </source>
</reference>
<keyword evidence="1" id="KW-0808">Transferase</keyword>
<evidence type="ECO:0000313" key="3">
    <source>
        <dbReference type="EMBL" id="MDP2542071.1"/>
    </source>
</evidence>
<gene>
    <name evidence="4" type="ORF">CSC81_07990</name>
    <name evidence="3" type="ORF">Q8W23_11350</name>
</gene>
<evidence type="ECO:0000313" key="6">
    <source>
        <dbReference type="Proteomes" id="UP001242342"/>
    </source>
</evidence>
<dbReference type="Pfam" id="PF00583">
    <property type="entry name" value="Acetyltransf_1"/>
    <property type="match status" value="1"/>
</dbReference>
<proteinExistence type="predicted"/>
<dbReference type="SUPFAM" id="SSF55729">
    <property type="entry name" value="Acyl-CoA N-acyltransferases (Nat)"/>
    <property type="match status" value="1"/>
</dbReference>
<dbReference type="PANTHER" id="PTHR13947">
    <property type="entry name" value="GNAT FAMILY N-ACETYLTRANSFERASE"/>
    <property type="match status" value="1"/>
</dbReference>
<reference evidence="4" key="2">
    <citation type="submission" date="2017-10" db="EMBL/GenBank/DDBJ databases">
        <authorList>
            <person name="Enke T.N."/>
            <person name="Cordero O.X."/>
        </authorList>
    </citation>
    <scope>NUCLEOTIDE SEQUENCE</scope>
    <source>
        <strain evidence="4">4G03</strain>
    </source>
</reference>
<evidence type="ECO:0000259" key="2">
    <source>
        <dbReference type="PROSITE" id="PS51186"/>
    </source>
</evidence>
<evidence type="ECO:0000313" key="5">
    <source>
        <dbReference type="Proteomes" id="UP000222163"/>
    </source>
</evidence>
<dbReference type="GO" id="GO:0008080">
    <property type="term" value="F:N-acetyltransferase activity"/>
    <property type="evidence" value="ECO:0007669"/>
    <property type="project" value="InterPro"/>
</dbReference>
<evidence type="ECO:0000256" key="1">
    <source>
        <dbReference type="ARBA" id="ARBA00022679"/>
    </source>
</evidence>
<name>A0A2G1BU41_9FLAO</name>
<organism evidence="4 5">
    <name type="scientific">Tenacibaculum discolor</name>
    <dbReference type="NCBI Taxonomy" id="361581"/>
    <lineage>
        <taxon>Bacteria</taxon>
        <taxon>Pseudomonadati</taxon>
        <taxon>Bacteroidota</taxon>
        <taxon>Flavobacteriia</taxon>
        <taxon>Flavobacteriales</taxon>
        <taxon>Flavobacteriaceae</taxon>
        <taxon>Tenacibaculum</taxon>
    </lineage>
</organism>
<dbReference type="Proteomes" id="UP000222163">
    <property type="component" value="Unassembled WGS sequence"/>
</dbReference>
<dbReference type="AlphaFoldDB" id="A0A2G1BU41"/>
<dbReference type="EMBL" id="PDUU01000006">
    <property type="protein sequence ID" value="PHN97518.1"/>
    <property type="molecule type" value="Genomic_DNA"/>
</dbReference>
<dbReference type="CDD" id="cd04301">
    <property type="entry name" value="NAT_SF"/>
    <property type="match status" value="1"/>
</dbReference>
<dbReference type="InterPro" id="IPR000182">
    <property type="entry name" value="GNAT_dom"/>
</dbReference>
<dbReference type="InterPro" id="IPR016181">
    <property type="entry name" value="Acyl_CoA_acyltransferase"/>
</dbReference>
<dbReference type="RefSeq" id="WP_099215254.1">
    <property type="nucleotide sequence ID" value="NZ_JAUYVU010000008.1"/>
</dbReference>
<comment type="caution">
    <text evidence="4">The sequence shown here is derived from an EMBL/GenBank/DDBJ whole genome shotgun (WGS) entry which is preliminary data.</text>
</comment>
<evidence type="ECO:0000313" key="4">
    <source>
        <dbReference type="EMBL" id="PHN97518.1"/>
    </source>
</evidence>
<dbReference type="InterPro" id="IPR050769">
    <property type="entry name" value="NAT_camello-type"/>
</dbReference>
<feature type="domain" description="N-acetyltransferase" evidence="2">
    <location>
        <begin position="5"/>
        <end position="153"/>
    </location>
</feature>